<dbReference type="OrthoDB" id="9840051at2"/>
<gene>
    <name evidence="1" type="ORF">JCM7686_pAMI8p190</name>
</gene>
<dbReference type="HOGENOM" id="CLU_2317643_0_0_5"/>
<evidence type="ECO:0000313" key="2">
    <source>
        <dbReference type="Proteomes" id="UP000015480"/>
    </source>
</evidence>
<dbReference type="PATRIC" id="fig|1367847.3.peg.4668"/>
<keyword evidence="2" id="KW-1185">Reference proteome</keyword>
<reference evidence="1 2" key="1">
    <citation type="journal article" date="2014" name="BMC Genomics">
        <title>Architecture and functions of a multipartite genome of the methylotrophic bacterium Paracoccus aminophilus JCM 7686, containing primary and secondary chromids.</title>
        <authorList>
            <person name="Dziewit L."/>
            <person name="Czarnecki J."/>
            <person name="Wibberg D."/>
            <person name="Radlinska M."/>
            <person name="Mrozek P."/>
            <person name="Szymczak M."/>
            <person name="Schluter A."/>
            <person name="Puhler A."/>
            <person name="Bartosik D."/>
        </authorList>
    </citation>
    <scope>NUCLEOTIDE SEQUENCE [LARGE SCALE GENOMIC DNA]</scope>
    <source>
        <strain evidence="1">JCM 7686</strain>
        <plasmid evidence="2">Plasmid pAMI8</plasmid>
    </source>
</reference>
<evidence type="ECO:0008006" key="3">
    <source>
        <dbReference type="Google" id="ProtNLM"/>
    </source>
</evidence>
<evidence type="ECO:0000313" key="1">
    <source>
        <dbReference type="EMBL" id="AGT11688.1"/>
    </source>
</evidence>
<dbReference type="KEGG" id="pami:JCM7686_pAMI8p190"/>
<accession>S5YJQ4</accession>
<sequence>MSSQTAAETTAGFNSDPLSLPRQMLEAARKSAILAPQIWQEGCAILAEAADEQAKLLHLLASAESPVATSAIVTDYWQNSAQRGFEAMTRLMTLAPKSA</sequence>
<dbReference type="RefSeq" id="WP_020952727.1">
    <property type="nucleotide sequence ID" value="NC_022050.1"/>
</dbReference>
<dbReference type="Proteomes" id="UP000015480">
    <property type="component" value="Plasmid pAMI8"/>
</dbReference>
<proteinExistence type="predicted"/>
<dbReference type="AlphaFoldDB" id="S5YJQ4"/>
<protein>
    <recommendedName>
        <fullName evidence="3">Phasin domain-containing protein</fullName>
    </recommendedName>
</protein>
<geneLocation type="plasmid" evidence="1 2">
    <name>pAMI8</name>
</geneLocation>
<dbReference type="EMBL" id="CP006655">
    <property type="protein sequence ID" value="AGT11688.1"/>
    <property type="molecule type" value="Genomic_DNA"/>
</dbReference>
<name>S5YJQ4_PARAH</name>
<organism evidence="1 2">
    <name type="scientific">Paracoccus aminophilus JCM 7686</name>
    <dbReference type="NCBI Taxonomy" id="1367847"/>
    <lineage>
        <taxon>Bacteria</taxon>
        <taxon>Pseudomonadati</taxon>
        <taxon>Pseudomonadota</taxon>
        <taxon>Alphaproteobacteria</taxon>
        <taxon>Rhodobacterales</taxon>
        <taxon>Paracoccaceae</taxon>
        <taxon>Paracoccus</taxon>
    </lineage>
</organism>
<keyword evidence="1" id="KW-0614">Plasmid</keyword>